<reference evidence="1" key="1">
    <citation type="submission" date="2020-08" db="EMBL/GenBank/DDBJ databases">
        <title>Multicomponent nature underlies the extraordinary mechanical properties of spider dragline silk.</title>
        <authorList>
            <person name="Kono N."/>
            <person name="Nakamura H."/>
            <person name="Mori M."/>
            <person name="Yoshida Y."/>
            <person name="Ohtoshi R."/>
            <person name="Malay A.D."/>
            <person name="Moran D.A.P."/>
            <person name="Tomita M."/>
            <person name="Numata K."/>
            <person name="Arakawa K."/>
        </authorList>
    </citation>
    <scope>NUCLEOTIDE SEQUENCE</scope>
</reference>
<proteinExistence type="predicted"/>
<evidence type="ECO:0000313" key="2">
    <source>
        <dbReference type="Proteomes" id="UP000887013"/>
    </source>
</evidence>
<keyword evidence="2" id="KW-1185">Reference proteome</keyword>
<dbReference type="OrthoDB" id="6611984at2759"/>
<dbReference type="Proteomes" id="UP000887013">
    <property type="component" value="Unassembled WGS sequence"/>
</dbReference>
<protein>
    <submittedName>
        <fullName evidence="1">Uncharacterized protein</fullName>
    </submittedName>
</protein>
<name>A0A8X6TVA8_NEPPI</name>
<organism evidence="1 2">
    <name type="scientific">Nephila pilipes</name>
    <name type="common">Giant wood spider</name>
    <name type="synonym">Nephila maculata</name>
    <dbReference type="NCBI Taxonomy" id="299642"/>
    <lineage>
        <taxon>Eukaryota</taxon>
        <taxon>Metazoa</taxon>
        <taxon>Ecdysozoa</taxon>
        <taxon>Arthropoda</taxon>
        <taxon>Chelicerata</taxon>
        <taxon>Arachnida</taxon>
        <taxon>Araneae</taxon>
        <taxon>Araneomorphae</taxon>
        <taxon>Entelegynae</taxon>
        <taxon>Araneoidea</taxon>
        <taxon>Nephilidae</taxon>
        <taxon>Nephila</taxon>
    </lineage>
</organism>
<gene>
    <name evidence="1" type="ORF">NPIL_578421</name>
</gene>
<evidence type="ECO:0000313" key="1">
    <source>
        <dbReference type="EMBL" id="GFT53835.1"/>
    </source>
</evidence>
<dbReference type="AlphaFoldDB" id="A0A8X6TVA8"/>
<dbReference type="EMBL" id="BMAW01017409">
    <property type="protein sequence ID" value="GFT53835.1"/>
    <property type="molecule type" value="Genomic_DNA"/>
</dbReference>
<sequence length="122" mass="14157">MEEPVHLLSEYLDQGSKLQEYLLDVIRGKVEPINFQLGNASKKGIQENRQKIKPMTESGILYGRQRLSHHDHRGFGPLDILISIESKSEEGNFKAPLRYGIKDSDVHLVKHFETYRQNYTYV</sequence>
<comment type="caution">
    <text evidence="1">The sequence shown here is derived from an EMBL/GenBank/DDBJ whole genome shotgun (WGS) entry which is preliminary data.</text>
</comment>
<accession>A0A8X6TVA8</accession>